<evidence type="ECO:0000313" key="2">
    <source>
        <dbReference type="Proteomes" id="UP000034688"/>
    </source>
</evidence>
<gene>
    <name evidence="1" type="ORF">UR54_C0001G0013</name>
</gene>
<name>A0A0G0AW54_9BACT</name>
<proteinExistence type="predicted"/>
<evidence type="ECO:0000313" key="1">
    <source>
        <dbReference type="EMBL" id="KKP61473.1"/>
    </source>
</evidence>
<dbReference type="STRING" id="1618477.UR54_C0001G0013"/>
<reference evidence="1 2" key="1">
    <citation type="journal article" date="2015" name="Nature">
        <title>rRNA introns, odd ribosomes, and small enigmatic genomes across a large radiation of phyla.</title>
        <authorList>
            <person name="Brown C.T."/>
            <person name="Hug L.A."/>
            <person name="Thomas B.C."/>
            <person name="Sharon I."/>
            <person name="Castelle C.J."/>
            <person name="Singh A."/>
            <person name="Wilkins M.J."/>
            <person name="Williams K.H."/>
            <person name="Banfield J.F."/>
        </authorList>
    </citation>
    <scope>NUCLEOTIDE SEQUENCE [LARGE SCALE GENOMIC DNA]</scope>
</reference>
<organism evidence="1 2">
    <name type="scientific">Candidatus Roizmanbacteria bacterium GW2011_GWA2_34_18</name>
    <dbReference type="NCBI Taxonomy" id="1618477"/>
    <lineage>
        <taxon>Bacteria</taxon>
        <taxon>Candidatus Roizmaniibacteriota</taxon>
    </lineage>
</organism>
<dbReference type="Proteomes" id="UP000034688">
    <property type="component" value="Unassembled WGS sequence"/>
</dbReference>
<comment type="caution">
    <text evidence="1">The sequence shown here is derived from an EMBL/GenBank/DDBJ whole genome shotgun (WGS) entry which is preliminary data.</text>
</comment>
<accession>A0A0G0AW54</accession>
<protein>
    <submittedName>
        <fullName evidence="1">Uncharacterized protein</fullName>
    </submittedName>
</protein>
<dbReference type="EMBL" id="LBPP01000001">
    <property type="protein sequence ID" value="KKP61473.1"/>
    <property type="molecule type" value="Genomic_DNA"/>
</dbReference>
<sequence>MVEIITYIKDVCFQPIEKAINETKPERQILPNSPIAVKSPIILPSLSFIDKLATIEKETGWNEPNAIDIMEKANMRNKYE</sequence>
<dbReference type="AlphaFoldDB" id="A0A0G0AW54"/>